<evidence type="ECO:0000256" key="1">
    <source>
        <dbReference type="SAM" id="MobiDB-lite"/>
    </source>
</evidence>
<organism evidence="2 3">
    <name type="scientific">Prunus avium</name>
    <name type="common">Cherry</name>
    <name type="synonym">Cerasus avium</name>
    <dbReference type="NCBI Taxonomy" id="42229"/>
    <lineage>
        <taxon>Eukaryota</taxon>
        <taxon>Viridiplantae</taxon>
        <taxon>Streptophyta</taxon>
        <taxon>Embryophyta</taxon>
        <taxon>Tracheophyta</taxon>
        <taxon>Spermatophyta</taxon>
        <taxon>Magnoliopsida</taxon>
        <taxon>eudicotyledons</taxon>
        <taxon>Gunneridae</taxon>
        <taxon>Pentapetalae</taxon>
        <taxon>rosids</taxon>
        <taxon>fabids</taxon>
        <taxon>Rosales</taxon>
        <taxon>Rosaceae</taxon>
        <taxon>Amygdaloideae</taxon>
        <taxon>Amygdaleae</taxon>
        <taxon>Prunus</taxon>
    </lineage>
</organism>
<evidence type="ECO:0000313" key="2">
    <source>
        <dbReference type="Proteomes" id="UP000515124"/>
    </source>
</evidence>
<feature type="region of interest" description="Disordered" evidence="1">
    <location>
        <begin position="50"/>
        <end position="115"/>
    </location>
</feature>
<protein>
    <submittedName>
        <fullName evidence="3">RNA-binding protein FUS-like</fullName>
    </submittedName>
</protein>
<sequence length="175" mass="18607">MTSKQVKNQVRDTFEGGFDTLHRVADVVTFPLAPLDGAIHGTARGVLNWLTDNHPEDRSNSKQKCLPKPQQQYNNGGGYGGGYGNGGGYGGGNGGGYGGGGYGGNPASGNPNRRTFNFKGNEVSNNEGPAYGFNNFGNRRGRGPYSGESKFGFENNKLNGNKNHAEGFNDFGNEY</sequence>
<dbReference type="AlphaFoldDB" id="A0A6P5T5L3"/>
<dbReference type="RefSeq" id="XP_021822503.1">
    <property type="nucleotide sequence ID" value="XM_021966811.1"/>
</dbReference>
<reference evidence="3" key="1">
    <citation type="submission" date="2025-08" db="UniProtKB">
        <authorList>
            <consortium name="RefSeq"/>
        </authorList>
    </citation>
    <scope>IDENTIFICATION</scope>
</reference>
<feature type="region of interest" description="Disordered" evidence="1">
    <location>
        <begin position="147"/>
        <end position="175"/>
    </location>
</feature>
<gene>
    <name evidence="3" type="primary">LOC110763915</name>
</gene>
<name>A0A6P5T5L3_PRUAV</name>
<dbReference type="KEGG" id="pavi:110763915"/>
<evidence type="ECO:0000313" key="3">
    <source>
        <dbReference type="RefSeq" id="XP_021822503.1"/>
    </source>
</evidence>
<dbReference type="Proteomes" id="UP000515124">
    <property type="component" value="Unplaced"/>
</dbReference>
<keyword evidence="2" id="KW-1185">Reference proteome</keyword>
<proteinExistence type="predicted"/>
<dbReference type="GeneID" id="110763915"/>
<dbReference type="Gramene" id="Pav_sc0001031.1_g310.1.br:mrna">
    <property type="protein sequence ID" value="Pav_sc0001031.1_g310.1.br:CDS:1"/>
    <property type="gene ID" value="Pav_sc0001031.1_g310.1.br"/>
</dbReference>
<accession>A0A6P5T5L3</accession>
<feature type="compositionally biased region" description="Gly residues" evidence="1">
    <location>
        <begin position="75"/>
        <end position="106"/>
    </location>
</feature>